<sequence length="335" mass="37866">MHWECFIQSPFRGRLVNSQKARCRHFIQVCWRRPPAWGEPWTAPRLCLRLDAGSRSCTVQTSVCTALLTFSLLTIPVVLPVGATTVLSSDSVFQDALRQTESNRWSVADALWTRVLSIDPDNAGAYAYRGQVRLQLDRLPEAVSDLRRAVQLAPEMSTYHEQLGSAYEASDDVSAALREYSRAIELDAEAVTARVHRGDLHLRLGQYPRALEDYQAAAALQPEEPAWMHLQALALAQLNRIDDSVQLLRRVVRAQPTNAEAHAALAAILWGAQHHYAAAEQVWACVHDPDARGTLEDVEYVRQELNWPPRMCRYWQAFLGLRSQSERLEEFGSIR</sequence>
<evidence type="ECO:0008006" key="6">
    <source>
        <dbReference type="Google" id="ProtNLM"/>
    </source>
</evidence>
<dbReference type="InterPro" id="IPR019734">
    <property type="entry name" value="TPR_rpt"/>
</dbReference>
<evidence type="ECO:0000256" key="2">
    <source>
        <dbReference type="ARBA" id="ARBA00022803"/>
    </source>
</evidence>
<evidence type="ECO:0000313" key="5">
    <source>
        <dbReference type="Proteomes" id="UP001301350"/>
    </source>
</evidence>
<dbReference type="Gene3D" id="1.25.40.10">
    <property type="entry name" value="Tetratricopeptide repeat domain"/>
    <property type="match status" value="1"/>
</dbReference>
<dbReference type="PANTHER" id="PTHR44858:SF1">
    <property type="entry name" value="UDP-N-ACETYLGLUCOSAMINE--PEPTIDE N-ACETYLGLUCOSAMINYLTRANSFERASE SPINDLY-RELATED"/>
    <property type="match status" value="1"/>
</dbReference>
<dbReference type="AlphaFoldDB" id="A0AAV9ISU1"/>
<feature type="repeat" description="TPR" evidence="3">
    <location>
        <begin position="123"/>
        <end position="156"/>
    </location>
</feature>
<evidence type="ECO:0000313" key="4">
    <source>
        <dbReference type="EMBL" id="KAK4535251.1"/>
    </source>
</evidence>
<evidence type="ECO:0000256" key="3">
    <source>
        <dbReference type="PROSITE-ProRule" id="PRU00339"/>
    </source>
</evidence>
<feature type="repeat" description="TPR" evidence="3">
    <location>
        <begin position="157"/>
        <end position="190"/>
    </location>
</feature>
<feature type="repeat" description="TPR" evidence="3">
    <location>
        <begin position="191"/>
        <end position="224"/>
    </location>
</feature>
<dbReference type="SMART" id="SM00028">
    <property type="entry name" value="TPR"/>
    <property type="match status" value="4"/>
</dbReference>
<name>A0AAV9ISU1_CYACA</name>
<proteinExistence type="predicted"/>
<dbReference type="Proteomes" id="UP001301350">
    <property type="component" value="Unassembled WGS sequence"/>
</dbReference>
<dbReference type="PANTHER" id="PTHR44858">
    <property type="entry name" value="TETRATRICOPEPTIDE REPEAT PROTEIN 6"/>
    <property type="match status" value="1"/>
</dbReference>
<organism evidence="4 5">
    <name type="scientific">Cyanidium caldarium</name>
    <name type="common">Red alga</name>
    <dbReference type="NCBI Taxonomy" id="2771"/>
    <lineage>
        <taxon>Eukaryota</taxon>
        <taxon>Rhodophyta</taxon>
        <taxon>Bangiophyceae</taxon>
        <taxon>Cyanidiales</taxon>
        <taxon>Cyanidiaceae</taxon>
        <taxon>Cyanidium</taxon>
    </lineage>
</organism>
<comment type="caution">
    <text evidence="4">The sequence shown here is derived from an EMBL/GenBank/DDBJ whole genome shotgun (WGS) entry which is preliminary data.</text>
</comment>
<keyword evidence="2 3" id="KW-0802">TPR repeat</keyword>
<evidence type="ECO:0000256" key="1">
    <source>
        <dbReference type="ARBA" id="ARBA00022737"/>
    </source>
</evidence>
<keyword evidence="1" id="KW-0677">Repeat</keyword>
<dbReference type="SUPFAM" id="SSF48452">
    <property type="entry name" value="TPR-like"/>
    <property type="match status" value="1"/>
</dbReference>
<reference evidence="4 5" key="1">
    <citation type="submission" date="2022-07" db="EMBL/GenBank/DDBJ databases">
        <title>Genome-wide signatures of adaptation to extreme environments.</title>
        <authorList>
            <person name="Cho C.H."/>
            <person name="Yoon H.S."/>
        </authorList>
    </citation>
    <scope>NUCLEOTIDE SEQUENCE [LARGE SCALE GENOMIC DNA]</scope>
    <source>
        <strain evidence="4 5">DBV 063 E5</strain>
    </source>
</reference>
<dbReference type="PROSITE" id="PS50005">
    <property type="entry name" value="TPR"/>
    <property type="match status" value="3"/>
</dbReference>
<dbReference type="Pfam" id="PF13432">
    <property type="entry name" value="TPR_16"/>
    <property type="match status" value="3"/>
</dbReference>
<accession>A0AAV9ISU1</accession>
<protein>
    <recommendedName>
        <fullName evidence="6">Tetratricopeptide repeat protein</fullName>
    </recommendedName>
</protein>
<dbReference type="InterPro" id="IPR011990">
    <property type="entry name" value="TPR-like_helical_dom_sf"/>
</dbReference>
<keyword evidence="5" id="KW-1185">Reference proteome</keyword>
<dbReference type="InterPro" id="IPR050498">
    <property type="entry name" value="Ycf3"/>
</dbReference>
<gene>
    <name evidence="4" type="ORF">CDCA_CDCA04G1276</name>
</gene>
<dbReference type="EMBL" id="JANCYW010000004">
    <property type="protein sequence ID" value="KAK4535251.1"/>
    <property type="molecule type" value="Genomic_DNA"/>
</dbReference>